<accession>A0A2K8UJ59</accession>
<proteinExistence type="predicted"/>
<dbReference type="Gene3D" id="3.40.50.300">
    <property type="entry name" value="P-loop containing nucleotide triphosphate hydrolases"/>
    <property type="match status" value="1"/>
</dbReference>
<evidence type="ECO:0000313" key="2">
    <source>
        <dbReference type="Proteomes" id="UP000232638"/>
    </source>
</evidence>
<sequence>MERYPGIFIAATNLMAGIDAAALRRFDFKLHFRALNPAQRLALFAREALDDTTEAVAPELARYLETLQGLTAGDFANVCRQRILLGETLTPEQFLRRLAAECRLKQVDGREAA</sequence>
<protein>
    <recommendedName>
        <fullName evidence="3">ATPase AAA-type core domain-containing protein</fullName>
    </recommendedName>
</protein>
<dbReference type="SUPFAM" id="SSF52540">
    <property type="entry name" value="P-loop containing nucleoside triphosphate hydrolases"/>
    <property type="match status" value="1"/>
</dbReference>
<keyword evidence="1" id="KW-0614">Plasmid</keyword>
<dbReference type="InterPro" id="IPR027417">
    <property type="entry name" value="P-loop_NTPase"/>
</dbReference>
<reference evidence="1 2" key="1">
    <citation type="submission" date="2017-03" db="EMBL/GenBank/DDBJ databases">
        <title>Complete genome sequence of Candidatus 'Thiodictyon syntrophicum' sp. nov. strain Cad16T, a photolithoautotroph purple sulfur bacterium isolated from an alpine meromictic lake.</title>
        <authorList>
            <person name="Luedin S.M."/>
            <person name="Pothier J.F."/>
            <person name="Danza F."/>
            <person name="Storelli N."/>
            <person name="Wittwer M."/>
            <person name="Tonolla M."/>
        </authorList>
    </citation>
    <scope>NUCLEOTIDE SEQUENCE [LARGE SCALE GENOMIC DNA]</scope>
    <source>
        <strain evidence="1 2">Cad16T</strain>
        <plasmid evidence="2">Plasmid pts485</plasmid>
    </source>
</reference>
<dbReference type="Proteomes" id="UP000232638">
    <property type="component" value="Plasmid pTs485"/>
</dbReference>
<gene>
    <name evidence="1" type="ORF">THSYN_32130</name>
</gene>
<dbReference type="Gene3D" id="1.10.8.60">
    <property type="match status" value="1"/>
</dbReference>
<evidence type="ECO:0000313" key="1">
    <source>
        <dbReference type="EMBL" id="AUB85562.1"/>
    </source>
</evidence>
<dbReference type="EMBL" id="CP020372">
    <property type="protein sequence ID" value="AUB85562.1"/>
    <property type="molecule type" value="Genomic_DNA"/>
</dbReference>
<dbReference type="KEGG" id="tsy:THSYN_32130"/>
<evidence type="ECO:0008006" key="3">
    <source>
        <dbReference type="Google" id="ProtNLM"/>
    </source>
</evidence>
<geneLocation type="plasmid" evidence="2">
    <name>pts485</name>
</geneLocation>
<organism evidence="1 2">
    <name type="scientific">Candidatus Thiodictyon syntrophicum</name>
    <dbReference type="NCBI Taxonomy" id="1166950"/>
    <lineage>
        <taxon>Bacteria</taxon>
        <taxon>Pseudomonadati</taxon>
        <taxon>Pseudomonadota</taxon>
        <taxon>Gammaproteobacteria</taxon>
        <taxon>Chromatiales</taxon>
        <taxon>Chromatiaceae</taxon>
        <taxon>Thiodictyon</taxon>
    </lineage>
</organism>
<keyword evidence="2" id="KW-1185">Reference proteome</keyword>
<dbReference type="AlphaFoldDB" id="A0A2K8UJ59"/>
<name>A0A2K8UJ59_9GAMM</name>